<dbReference type="EnsemblPlants" id="ONIVA10G11020.2">
    <property type="protein sequence ID" value="ONIVA10G11020.2"/>
    <property type="gene ID" value="ONIVA10G11020"/>
</dbReference>
<dbReference type="HOGENOM" id="CLU_2762118_0_0_1"/>
<feature type="region of interest" description="Disordered" evidence="1">
    <location>
        <begin position="25"/>
        <end position="46"/>
    </location>
</feature>
<protein>
    <submittedName>
        <fullName evidence="2">Uncharacterized protein</fullName>
    </submittedName>
</protein>
<keyword evidence="3" id="KW-1185">Reference proteome</keyword>
<evidence type="ECO:0000313" key="2">
    <source>
        <dbReference type="EnsemblPlants" id="ONIVA10G11020.2"/>
    </source>
</evidence>
<reference evidence="2" key="2">
    <citation type="submission" date="2018-04" db="EMBL/GenBank/DDBJ databases">
        <title>OnivRS2 (Oryza nivara Reference Sequence Version 2).</title>
        <authorList>
            <person name="Zhang J."/>
            <person name="Kudrna D."/>
            <person name="Lee S."/>
            <person name="Talag J."/>
            <person name="Rajasekar S."/>
            <person name="Welchert J."/>
            <person name="Hsing Y.-I."/>
            <person name="Wing R.A."/>
        </authorList>
    </citation>
    <scope>NUCLEOTIDE SEQUENCE [LARGE SCALE GENOMIC DNA]</scope>
</reference>
<evidence type="ECO:0000313" key="3">
    <source>
        <dbReference type="Proteomes" id="UP000006591"/>
    </source>
</evidence>
<name>A0A0E0ISQ7_ORYNI</name>
<organism evidence="2">
    <name type="scientific">Oryza nivara</name>
    <name type="common">Indian wild rice</name>
    <name type="synonym">Oryza sativa f. spontanea</name>
    <dbReference type="NCBI Taxonomy" id="4536"/>
    <lineage>
        <taxon>Eukaryota</taxon>
        <taxon>Viridiplantae</taxon>
        <taxon>Streptophyta</taxon>
        <taxon>Embryophyta</taxon>
        <taxon>Tracheophyta</taxon>
        <taxon>Spermatophyta</taxon>
        <taxon>Magnoliopsida</taxon>
        <taxon>Liliopsida</taxon>
        <taxon>Poales</taxon>
        <taxon>Poaceae</taxon>
        <taxon>BOP clade</taxon>
        <taxon>Oryzoideae</taxon>
        <taxon>Oryzeae</taxon>
        <taxon>Oryzinae</taxon>
        <taxon>Oryza</taxon>
    </lineage>
</organism>
<dbReference type="Proteomes" id="UP000006591">
    <property type="component" value="Chromosome 10"/>
</dbReference>
<evidence type="ECO:0000256" key="1">
    <source>
        <dbReference type="SAM" id="MobiDB-lite"/>
    </source>
</evidence>
<accession>A0A0E0ISQ7</accession>
<proteinExistence type="predicted"/>
<dbReference type="AlphaFoldDB" id="A0A0E0ISQ7"/>
<sequence length="70" mass="7549">MIAHPDPTRPDPSHVCSPRHVFQATRFGQQEPSRRAYHSPSSSAAGRTCCSIDRTPAASAAAAVVIEDQY</sequence>
<reference evidence="2" key="1">
    <citation type="submission" date="2015-04" db="UniProtKB">
        <authorList>
            <consortium name="EnsemblPlants"/>
        </authorList>
    </citation>
    <scope>IDENTIFICATION</scope>
    <source>
        <strain evidence="2">SL10</strain>
    </source>
</reference>
<dbReference type="Gramene" id="ONIVA10G11020.2">
    <property type="protein sequence ID" value="ONIVA10G11020.2"/>
    <property type="gene ID" value="ONIVA10G11020"/>
</dbReference>